<keyword evidence="3" id="KW-1185">Reference proteome</keyword>
<dbReference type="AlphaFoldDB" id="A0A561QNP7"/>
<sequence>MPIPSQARQAGQAAQAAAQQQQATPEFRPIILHSGQSFPGPGDTVTQSGVIFSGNTAYLDDLDNLMSCRGGYCVRNTLHDGIAGLMPDGRLVFGVNSRIDGRYTTMMGAFDKAGQPSPPTAKEQKLLGNLLHNSENRIVLATKTRNDIGFKTEGTNPRGGVYVANGTITFDLGYEHKFNDNTSLGGEASATMDWEGRQVLSRSASLYGKTGDLSFRAGLERAGQTLTQTAELRKGRYFANAKVSSDGTSRNREYNIGADITKSTTLTVNLRPDYRPPSTAPAQPYRFDPANPTPLPDHSNAKITLSIKF</sequence>
<organism evidence="2 3">
    <name type="scientific">Neorhizobium alkalisoli</name>
    <dbReference type="NCBI Taxonomy" id="528178"/>
    <lineage>
        <taxon>Bacteria</taxon>
        <taxon>Pseudomonadati</taxon>
        <taxon>Pseudomonadota</taxon>
        <taxon>Alphaproteobacteria</taxon>
        <taxon>Hyphomicrobiales</taxon>
        <taxon>Rhizobiaceae</taxon>
        <taxon>Rhizobium/Agrobacterium group</taxon>
        <taxon>Neorhizobium</taxon>
    </lineage>
</organism>
<feature type="region of interest" description="Disordered" evidence="1">
    <location>
        <begin position="271"/>
        <end position="299"/>
    </location>
</feature>
<dbReference type="EMBL" id="VIWP01000005">
    <property type="protein sequence ID" value="TWF52021.1"/>
    <property type="molecule type" value="Genomic_DNA"/>
</dbReference>
<protein>
    <submittedName>
        <fullName evidence="2">Uncharacterized protein</fullName>
    </submittedName>
</protein>
<gene>
    <name evidence="2" type="ORF">FHW37_105120</name>
</gene>
<dbReference type="RefSeq" id="WP_145639556.1">
    <property type="nucleotide sequence ID" value="NZ_VIWP01000005.1"/>
</dbReference>
<dbReference type="Proteomes" id="UP000320653">
    <property type="component" value="Unassembled WGS sequence"/>
</dbReference>
<dbReference type="OrthoDB" id="8291491at2"/>
<feature type="region of interest" description="Disordered" evidence="1">
    <location>
        <begin position="1"/>
        <end position="23"/>
    </location>
</feature>
<name>A0A561QNP7_9HYPH</name>
<evidence type="ECO:0000256" key="1">
    <source>
        <dbReference type="SAM" id="MobiDB-lite"/>
    </source>
</evidence>
<accession>A0A561QNP7</accession>
<evidence type="ECO:0000313" key="3">
    <source>
        <dbReference type="Proteomes" id="UP000320653"/>
    </source>
</evidence>
<comment type="caution">
    <text evidence="2">The sequence shown here is derived from an EMBL/GenBank/DDBJ whole genome shotgun (WGS) entry which is preliminary data.</text>
</comment>
<reference evidence="2 3" key="1">
    <citation type="submission" date="2019-06" db="EMBL/GenBank/DDBJ databases">
        <title>Sorghum-associated microbial communities from plants grown in Nebraska, USA.</title>
        <authorList>
            <person name="Schachtman D."/>
        </authorList>
    </citation>
    <scope>NUCLEOTIDE SEQUENCE [LARGE SCALE GENOMIC DNA]</scope>
    <source>
        <strain evidence="2 3">1225</strain>
    </source>
</reference>
<proteinExistence type="predicted"/>
<evidence type="ECO:0000313" key="2">
    <source>
        <dbReference type="EMBL" id="TWF52021.1"/>
    </source>
</evidence>